<dbReference type="OrthoDB" id="7677520at2"/>
<organism evidence="4 5">
    <name type="scientific">Roseateles puraquae</name>
    <dbReference type="NCBI Taxonomy" id="431059"/>
    <lineage>
        <taxon>Bacteria</taxon>
        <taxon>Pseudomonadati</taxon>
        <taxon>Pseudomonadota</taxon>
        <taxon>Betaproteobacteria</taxon>
        <taxon>Burkholderiales</taxon>
        <taxon>Sphaerotilaceae</taxon>
        <taxon>Roseateles</taxon>
    </lineage>
</organism>
<evidence type="ECO:0000256" key="2">
    <source>
        <dbReference type="SAM" id="SignalP"/>
    </source>
</evidence>
<evidence type="ECO:0000313" key="5">
    <source>
        <dbReference type="Proteomes" id="UP000197446"/>
    </source>
</evidence>
<dbReference type="EMBL" id="NISI01000004">
    <property type="protein sequence ID" value="OWR03949.1"/>
    <property type="molecule type" value="Genomic_DNA"/>
</dbReference>
<dbReference type="Proteomes" id="UP000197446">
    <property type="component" value="Unassembled WGS sequence"/>
</dbReference>
<dbReference type="InterPro" id="IPR001638">
    <property type="entry name" value="Solute-binding_3/MltF_N"/>
</dbReference>
<dbReference type="RefSeq" id="WP_088483489.1">
    <property type="nucleotide sequence ID" value="NZ_NISI01000004.1"/>
</dbReference>
<dbReference type="PANTHER" id="PTHR35936">
    <property type="entry name" value="MEMBRANE-BOUND LYTIC MUREIN TRANSGLYCOSYLASE F"/>
    <property type="match status" value="1"/>
</dbReference>
<keyword evidence="5" id="KW-1185">Reference proteome</keyword>
<dbReference type="AlphaFoldDB" id="A0A254N7G2"/>
<protein>
    <submittedName>
        <fullName evidence="4">Amino acid ABC transporter substrate-binding protein</fullName>
    </submittedName>
</protein>
<name>A0A254N7G2_9BURK</name>
<feature type="signal peptide" evidence="2">
    <location>
        <begin position="1"/>
        <end position="30"/>
    </location>
</feature>
<accession>A0A254N7G2</accession>
<comment type="caution">
    <text evidence="4">The sequence shown here is derived from an EMBL/GenBank/DDBJ whole genome shotgun (WGS) entry which is preliminary data.</text>
</comment>
<evidence type="ECO:0000313" key="4">
    <source>
        <dbReference type="EMBL" id="OWR03949.1"/>
    </source>
</evidence>
<feature type="chain" id="PRO_5012671106" evidence="2">
    <location>
        <begin position="31"/>
        <end position="272"/>
    </location>
</feature>
<dbReference type="SUPFAM" id="SSF53850">
    <property type="entry name" value="Periplasmic binding protein-like II"/>
    <property type="match status" value="1"/>
</dbReference>
<evidence type="ECO:0000256" key="1">
    <source>
        <dbReference type="ARBA" id="ARBA00022729"/>
    </source>
</evidence>
<dbReference type="Pfam" id="PF00497">
    <property type="entry name" value="SBP_bac_3"/>
    <property type="match status" value="1"/>
</dbReference>
<evidence type="ECO:0000259" key="3">
    <source>
        <dbReference type="SMART" id="SM00062"/>
    </source>
</evidence>
<feature type="domain" description="Solute-binding protein family 3/N-terminal" evidence="3">
    <location>
        <begin position="34"/>
        <end position="260"/>
    </location>
</feature>
<gene>
    <name evidence="4" type="ORF">CDO81_12185</name>
</gene>
<proteinExistence type="predicted"/>
<reference evidence="4 5" key="1">
    <citation type="journal article" date="2007" name="Int. J. Syst. Evol. Microbiol.">
        <title>Description of Pelomonas aquatica sp. nov. and Pelomonas puraquae sp. nov., isolated from industrial and haemodialysis water.</title>
        <authorList>
            <person name="Gomila M."/>
            <person name="Bowien B."/>
            <person name="Falsen E."/>
            <person name="Moore E.R."/>
            <person name="Lalucat J."/>
        </authorList>
    </citation>
    <scope>NUCLEOTIDE SEQUENCE [LARGE SCALE GENOMIC DNA]</scope>
    <source>
        <strain evidence="4 5">CCUG 52769</strain>
    </source>
</reference>
<sequence length="272" mass="30644">MHHGLSHGLIRWGVALLAGAVLAASAQAQAACKTLLASGNPQYPPYLWRDADHDTRLIGAIAELAEWLGNELGVTIELRYVGNWARVQEETRAGRVDMIAGAFFTLPRTEYMDYAMLPFRETRSVIIQREGATFPYQRWEDLVSRKGLTVINNSFGQAFDRFANESLSLAKVSSLDQALQMLERGRADYLVYEDSPAEAYIARLGLRSLRLMPTPVAQEQLYVTVSHRSPCNTPELRGALTRAMFKLRQNKLMNGFVDRGVQLWKEQERKGL</sequence>
<dbReference type="Gene3D" id="3.40.190.10">
    <property type="entry name" value="Periplasmic binding protein-like II"/>
    <property type="match status" value="2"/>
</dbReference>
<keyword evidence="1 2" id="KW-0732">Signal</keyword>
<dbReference type="SMART" id="SM00062">
    <property type="entry name" value="PBPb"/>
    <property type="match status" value="1"/>
</dbReference>
<dbReference type="PANTHER" id="PTHR35936:SF6">
    <property type="entry name" value="AMINO ACID ABC TRANSPORTER SUBSTRATE-BINDING PAAT FAMILY PROTEIN"/>
    <property type="match status" value="1"/>
</dbReference>